<evidence type="ECO:0000256" key="1">
    <source>
        <dbReference type="SAM" id="MobiDB-lite"/>
    </source>
</evidence>
<gene>
    <name evidence="3" type="ORF">PQU92_09015</name>
</gene>
<keyword evidence="2" id="KW-0812">Transmembrane</keyword>
<dbReference type="RefSeq" id="WP_272747884.1">
    <property type="nucleotide sequence ID" value="NZ_JAQQKX010000006.1"/>
</dbReference>
<protein>
    <submittedName>
        <fullName evidence="3">Uncharacterized protein</fullName>
    </submittedName>
</protein>
<name>A0ABT5HTQ0_9CAUL</name>
<feature type="region of interest" description="Disordered" evidence="1">
    <location>
        <begin position="54"/>
        <end position="81"/>
    </location>
</feature>
<dbReference type="Proteomes" id="UP001214854">
    <property type="component" value="Unassembled WGS sequence"/>
</dbReference>
<evidence type="ECO:0000313" key="3">
    <source>
        <dbReference type="EMBL" id="MDC7683414.1"/>
    </source>
</evidence>
<evidence type="ECO:0000313" key="4">
    <source>
        <dbReference type="Proteomes" id="UP001214854"/>
    </source>
</evidence>
<evidence type="ECO:0000256" key="2">
    <source>
        <dbReference type="SAM" id="Phobius"/>
    </source>
</evidence>
<proteinExistence type="predicted"/>
<feature type="transmembrane region" description="Helical" evidence="2">
    <location>
        <begin position="12"/>
        <end position="28"/>
    </location>
</feature>
<keyword evidence="2" id="KW-1133">Transmembrane helix</keyword>
<keyword evidence="4" id="KW-1185">Reference proteome</keyword>
<comment type="caution">
    <text evidence="3">The sequence shown here is derived from an EMBL/GenBank/DDBJ whole genome shotgun (WGS) entry which is preliminary data.</text>
</comment>
<sequence>MGNLLKAYDMVYAIIGAICLLAFVFLLMRNHTKKEGKRFWEIWFDAWDIFDPTPHRDSNEEDLKLKARRKARKPGQLADFD</sequence>
<reference evidence="3 4" key="1">
    <citation type="submission" date="2023-01" db="EMBL/GenBank/DDBJ databases">
        <title>Novel species of the genus Asticcacaulis isolated from rivers.</title>
        <authorList>
            <person name="Lu H."/>
        </authorList>
    </citation>
    <scope>NUCLEOTIDE SEQUENCE [LARGE SCALE GENOMIC DNA]</scope>
    <source>
        <strain evidence="3 4">BYS171W</strain>
    </source>
</reference>
<organism evidence="3 4">
    <name type="scientific">Asticcacaulis aquaticus</name>
    <dbReference type="NCBI Taxonomy" id="2984212"/>
    <lineage>
        <taxon>Bacteria</taxon>
        <taxon>Pseudomonadati</taxon>
        <taxon>Pseudomonadota</taxon>
        <taxon>Alphaproteobacteria</taxon>
        <taxon>Caulobacterales</taxon>
        <taxon>Caulobacteraceae</taxon>
        <taxon>Asticcacaulis</taxon>
    </lineage>
</organism>
<feature type="compositionally biased region" description="Basic and acidic residues" evidence="1">
    <location>
        <begin position="54"/>
        <end position="65"/>
    </location>
</feature>
<keyword evidence="2" id="KW-0472">Membrane</keyword>
<accession>A0ABT5HTQ0</accession>
<dbReference type="EMBL" id="JAQQKX010000006">
    <property type="protein sequence ID" value="MDC7683414.1"/>
    <property type="molecule type" value="Genomic_DNA"/>
</dbReference>